<evidence type="ECO:0000313" key="2">
    <source>
        <dbReference type="Proteomes" id="UP000054549"/>
    </source>
</evidence>
<proteinExistence type="predicted"/>
<reference evidence="1 2" key="1">
    <citation type="submission" date="2014-04" db="EMBL/GenBank/DDBJ databases">
        <title>Evolutionary Origins and Diversification of the Mycorrhizal Mutualists.</title>
        <authorList>
            <consortium name="DOE Joint Genome Institute"/>
            <consortium name="Mycorrhizal Genomics Consortium"/>
            <person name="Kohler A."/>
            <person name="Kuo A."/>
            <person name="Nagy L.G."/>
            <person name="Floudas D."/>
            <person name="Copeland A."/>
            <person name="Barry K.W."/>
            <person name="Cichocki N."/>
            <person name="Veneault-Fourrey C."/>
            <person name="LaButti K."/>
            <person name="Lindquist E.A."/>
            <person name="Lipzen A."/>
            <person name="Lundell T."/>
            <person name="Morin E."/>
            <person name="Murat C."/>
            <person name="Riley R."/>
            <person name="Ohm R."/>
            <person name="Sun H."/>
            <person name="Tunlid A."/>
            <person name="Henrissat B."/>
            <person name="Grigoriev I.V."/>
            <person name="Hibbett D.S."/>
            <person name="Martin F."/>
        </authorList>
    </citation>
    <scope>NUCLEOTIDE SEQUENCE [LARGE SCALE GENOMIC DNA]</scope>
    <source>
        <strain evidence="1 2">Koide BX008</strain>
    </source>
</reference>
<feature type="non-terminal residue" evidence="1">
    <location>
        <position position="1"/>
    </location>
</feature>
<keyword evidence="2" id="KW-1185">Reference proteome</keyword>
<name>A0A0C2TJZ5_AMAMK</name>
<dbReference type="Proteomes" id="UP000054549">
    <property type="component" value="Unassembled WGS sequence"/>
</dbReference>
<dbReference type="InParanoid" id="A0A0C2TJZ5"/>
<dbReference type="EMBL" id="KN818232">
    <property type="protein sequence ID" value="KIL67339.1"/>
    <property type="molecule type" value="Genomic_DNA"/>
</dbReference>
<protein>
    <submittedName>
        <fullName evidence="1">Uncharacterized protein</fullName>
    </submittedName>
</protein>
<organism evidence="1 2">
    <name type="scientific">Amanita muscaria (strain Koide BX008)</name>
    <dbReference type="NCBI Taxonomy" id="946122"/>
    <lineage>
        <taxon>Eukaryota</taxon>
        <taxon>Fungi</taxon>
        <taxon>Dikarya</taxon>
        <taxon>Basidiomycota</taxon>
        <taxon>Agaricomycotina</taxon>
        <taxon>Agaricomycetes</taxon>
        <taxon>Agaricomycetidae</taxon>
        <taxon>Agaricales</taxon>
        <taxon>Pluteineae</taxon>
        <taxon>Amanitaceae</taxon>
        <taxon>Amanita</taxon>
    </lineage>
</organism>
<dbReference type="OrthoDB" id="2269034at2759"/>
<sequence>PFHRLPLEIIAEIFVLCLSNSEYVFNSIKKDIAPLLLCNVSSSWRSLVLGIPRLWNKLSI</sequence>
<accession>A0A0C2TJZ5</accession>
<dbReference type="AlphaFoldDB" id="A0A0C2TJZ5"/>
<dbReference type="HOGENOM" id="CLU_018544_6_1_1"/>
<evidence type="ECO:0000313" key="1">
    <source>
        <dbReference type="EMBL" id="KIL67339.1"/>
    </source>
</evidence>
<feature type="non-terminal residue" evidence="1">
    <location>
        <position position="60"/>
    </location>
</feature>
<gene>
    <name evidence="1" type="ORF">M378DRAFT_36093</name>
</gene>